<sequence length="122" mass="13727">QFFAIDEAENYHYMGPVQFKGKSCVFEDFASYTHILLDVCYKVTGFKHGQHVDLKIDDTFERQHTVIRALDKPATPPAAVEQLQIEPAAAKPCCHSRAELEYDETNGKVVAYKCLSCGERVG</sequence>
<comment type="caution">
    <text evidence="1">The sequence shown here is derived from an EMBL/GenBank/DDBJ whole genome shotgun (WGS) entry which is preliminary data.</text>
</comment>
<accession>X1TX25</accession>
<organism evidence="1">
    <name type="scientific">marine sediment metagenome</name>
    <dbReference type="NCBI Taxonomy" id="412755"/>
    <lineage>
        <taxon>unclassified sequences</taxon>
        <taxon>metagenomes</taxon>
        <taxon>ecological metagenomes</taxon>
    </lineage>
</organism>
<protein>
    <submittedName>
        <fullName evidence="1">Uncharacterized protein</fullName>
    </submittedName>
</protein>
<evidence type="ECO:0000313" key="1">
    <source>
        <dbReference type="EMBL" id="GAI92115.1"/>
    </source>
</evidence>
<dbReference type="AlphaFoldDB" id="X1TX25"/>
<reference evidence="1" key="1">
    <citation type="journal article" date="2014" name="Front. Microbiol.">
        <title>High frequency of phylogenetically diverse reductive dehalogenase-homologous genes in deep subseafloor sedimentary metagenomes.</title>
        <authorList>
            <person name="Kawai M."/>
            <person name="Futagami T."/>
            <person name="Toyoda A."/>
            <person name="Takaki Y."/>
            <person name="Nishi S."/>
            <person name="Hori S."/>
            <person name="Arai W."/>
            <person name="Tsubouchi T."/>
            <person name="Morono Y."/>
            <person name="Uchiyama I."/>
            <person name="Ito T."/>
            <person name="Fujiyama A."/>
            <person name="Inagaki F."/>
            <person name="Takami H."/>
        </authorList>
    </citation>
    <scope>NUCLEOTIDE SEQUENCE</scope>
    <source>
        <strain evidence="1">Expedition CK06-06</strain>
    </source>
</reference>
<dbReference type="EMBL" id="BARW01015211">
    <property type="protein sequence ID" value="GAI92115.1"/>
    <property type="molecule type" value="Genomic_DNA"/>
</dbReference>
<gene>
    <name evidence="1" type="ORF">S12H4_26757</name>
</gene>
<proteinExistence type="predicted"/>
<feature type="non-terminal residue" evidence="1">
    <location>
        <position position="1"/>
    </location>
</feature>
<name>X1TX25_9ZZZZ</name>